<comment type="caution">
    <text evidence="8">The sequence shown here is derived from an EMBL/GenBank/DDBJ whole genome shotgun (WGS) entry which is preliminary data.</text>
</comment>
<gene>
    <name evidence="8" type="ORF">OMP38_24990</name>
</gene>
<keyword evidence="4" id="KW-0238">DNA-binding</keyword>
<dbReference type="GO" id="GO:0003677">
    <property type="term" value="F:DNA binding"/>
    <property type="evidence" value="ECO:0007669"/>
    <property type="project" value="UniProtKB-KW"/>
</dbReference>
<dbReference type="Pfam" id="PF08281">
    <property type="entry name" value="Sigma70_r4_2"/>
    <property type="match status" value="1"/>
</dbReference>
<dbReference type="InterPro" id="IPR013324">
    <property type="entry name" value="RNA_pol_sigma_r3/r4-like"/>
</dbReference>
<dbReference type="SUPFAM" id="SSF88659">
    <property type="entry name" value="Sigma3 and sigma4 domains of RNA polymerase sigma factors"/>
    <property type="match status" value="1"/>
</dbReference>
<organism evidence="8 9">
    <name type="scientific">Cohnella ginsengisoli</name>
    <dbReference type="NCBI Taxonomy" id="425004"/>
    <lineage>
        <taxon>Bacteria</taxon>
        <taxon>Bacillati</taxon>
        <taxon>Bacillota</taxon>
        <taxon>Bacilli</taxon>
        <taxon>Bacillales</taxon>
        <taxon>Paenibacillaceae</taxon>
        <taxon>Cohnella</taxon>
    </lineage>
</organism>
<evidence type="ECO:0000259" key="6">
    <source>
        <dbReference type="Pfam" id="PF04542"/>
    </source>
</evidence>
<dbReference type="InterPro" id="IPR014284">
    <property type="entry name" value="RNA_pol_sigma-70_dom"/>
</dbReference>
<dbReference type="EMBL" id="JAPDHZ010000004">
    <property type="protein sequence ID" value="MDG0793721.1"/>
    <property type="molecule type" value="Genomic_DNA"/>
</dbReference>
<evidence type="ECO:0000313" key="9">
    <source>
        <dbReference type="Proteomes" id="UP001153387"/>
    </source>
</evidence>
<dbReference type="GO" id="GO:0016987">
    <property type="term" value="F:sigma factor activity"/>
    <property type="evidence" value="ECO:0007669"/>
    <property type="project" value="UniProtKB-KW"/>
</dbReference>
<dbReference type="SUPFAM" id="SSF88946">
    <property type="entry name" value="Sigma2 domain of RNA polymerase sigma factors"/>
    <property type="match status" value="1"/>
</dbReference>
<keyword evidence="2" id="KW-0805">Transcription regulation</keyword>
<reference evidence="8 9" key="1">
    <citation type="submission" date="2022-10" db="EMBL/GenBank/DDBJ databases">
        <title>Comparative genomic analysis of Cohnella hashimotonis sp. nov., isolated from the International Space Station.</title>
        <authorList>
            <person name="Simpson A."/>
            <person name="Venkateswaran K."/>
        </authorList>
    </citation>
    <scope>NUCLEOTIDE SEQUENCE [LARGE SCALE GENOMIC DNA]</scope>
    <source>
        <strain evidence="8 9">DSM 18997</strain>
    </source>
</reference>
<dbReference type="Proteomes" id="UP001153387">
    <property type="component" value="Unassembled WGS sequence"/>
</dbReference>
<feature type="domain" description="RNA polymerase sigma factor 70 region 4 type 2" evidence="7">
    <location>
        <begin position="109"/>
        <end position="152"/>
    </location>
</feature>
<dbReference type="CDD" id="cd06171">
    <property type="entry name" value="Sigma70_r4"/>
    <property type="match status" value="1"/>
</dbReference>
<evidence type="ECO:0000256" key="1">
    <source>
        <dbReference type="ARBA" id="ARBA00010641"/>
    </source>
</evidence>
<proteinExistence type="inferred from homology"/>
<dbReference type="InterPro" id="IPR036388">
    <property type="entry name" value="WH-like_DNA-bd_sf"/>
</dbReference>
<name>A0A9X4KKT5_9BACL</name>
<keyword evidence="9" id="KW-1185">Reference proteome</keyword>
<accession>A0A9X4KKT5</accession>
<dbReference type="Gene3D" id="1.10.1740.10">
    <property type="match status" value="1"/>
</dbReference>
<dbReference type="GO" id="GO:0006352">
    <property type="term" value="P:DNA-templated transcription initiation"/>
    <property type="evidence" value="ECO:0007669"/>
    <property type="project" value="InterPro"/>
</dbReference>
<evidence type="ECO:0000313" key="8">
    <source>
        <dbReference type="EMBL" id="MDG0793721.1"/>
    </source>
</evidence>
<dbReference type="RefSeq" id="WP_277567454.1">
    <property type="nucleotide sequence ID" value="NZ_JAPDHZ010000004.1"/>
</dbReference>
<keyword evidence="5" id="KW-0804">Transcription</keyword>
<keyword evidence="3" id="KW-0731">Sigma factor</keyword>
<dbReference type="Pfam" id="PF04542">
    <property type="entry name" value="Sigma70_r2"/>
    <property type="match status" value="1"/>
</dbReference>
<dbReference type="PANTHER" id="PTHR43133">
    <property type="entry name" value="RNA POLYMERASE ECF-TYPE SIGMA FACTO"/>
    <property type="match status" value="1"/>
</dbReference>
<sequence>MIDSDLDVERLSASVGRYSLSLVRSKPAAEDLAQESWSRALPALRDGGGHANPEALLLRVARNAWIDGLRRDARKAKMLQETLPEEATIDRPLLSIELAPVFAALNAFLPKLQRTVFLLRDVLGYSIKETAARLGTSEGAVKAAHVRARRSLALVQGALSREEGPGLPADENERVEAHLMADAYARGRHRHARGACQRGRRACRRDNCPCRARCRTPFHGAVERGGPKHCFRRECCRKRLSEWGASRK</sequence>
<dbReference type="InterPro" id="IPR013249">
    <property type="entry name" value="RNA_pol_sigma70_r4_t2"/>
</dbReference>
<evidence type="ECO:0000256" key="3">
    <source>
        <dbReference type="ARBA" id="ARBA00023082"/>
    </source>
</evidence>
<evidence type="ECO:0000256" key="2">
    <source>
        <dbReference type="ARBA" id="ARBA00023015"/>
    </source>
</evidence>
<evidence type="ECO:0000259" key="7">
    <source>
        <dbReference type="Pfam" id="PF08281"/>
    </source>
</evidence>
<protein>
    <submittedName>
        <fullName evidence="8">RNA polymerase sigma factor</fullName>
    </submittedName>
</protein>
<evidence type="ECO:0000256" key="5">
    <source>
        <dbReference type="ARBA" id="ARBA00023163"/>
    </source>
</evidence>
<dbReference type="InterPro" id="IPR007627">
    <property type="entry name" value="RNA_pol_sigma70_r2"/>
</dbReference>
<dbReference type="InterPro" id="IPR013325">
    <property type="entry name" value="RNA_pol_sigma_r2"/>
</dbReference>
<dbReference type="Gene3D" id="1.10.10.10">
    <property type="entry name" value="Winged helix-like DNA-binding domain superfamily/Winged helix DNA-binding domain"/>
    <property type="match status" value="1"/>
</dbReference>
<feature type="domain" description="RNA polymerase sigma-70 region 2" evidence="6">
    <location>
        <begin position="9"/>
        <end position="74"/>
    </location>
</feature>
<comment type="similarity">
    <text evidence="1">Belongs to the sigma-70 factor family. ECF subfamily.</text>
</comment>
<dbReference type="PANTHER" id="PTHR43133:SF8">
    <property type="entry name" value="RNA POLYMERASE SIGMA FACTOR HI_1459-RELATED"/>
    <property type="match status" value="1"/>
</dbReference>
<dbReference type="NCBIfam" id="TIGR02937">
    <property type="entry name" value="sigma70-ECF"/>
    <property type="match status" value="1"/>
</dbReference>
<dbReference type="AlphaFoldDB" id="A0A9X4KKT5"/>
<dbReference type="InterPro" id="IPR039425">
    <property type="entry name" value="RNA_pol_sigma-70-like"/>
</dbReference>
<evidence type="ECO:0000256" key="4">
    <source>
        <dbReference type="ARBA" id="ARBA00023125"/>
    </source>
</evidence>